<organism evidence="1">
    <name type="scientific">marine sediment metagenome</name>
    <dbReference type="NCBI Taxonomy" id="412755"/>
    <lineage>
        <taxon>unclassified sequences</taxon>
        <taxon>metagenomes</taxon>
        <taxon>ecological metagenomes</taxon>
    </lineage>
</organism>
<reference evidence="1" key="1">
    <citation type="journal article" date="2015" name="Nature">
        <title>Complex archaea that bridge the gap between prokaryotes and eukaryotes.</title>
        <authorList>
            <person name="Spang A."/>
            <person name="Saw J.H."/>
            <person name="Jorgensen S.L."/>
            <person name="Zaremba-Niedzwiedzka K."/>
            <person name="Martijn J."/>
            <person name="Lind A.E."/>
            <person name="van Eijk R."/>
            <person name="Schleper C."/>
            <person name="Guy L."/>
            <person name="Ettema T.J."/>
        </authorList>
    </citation>
    <scope>NUCLEOTIDE SEQUENCE</scope>
</reference>
<accession>A0A0F9HEJ2</accession>
<gene>
    <name evidence="1" type="ORF">LCGC14_2074190</name>
</gene>
<evidence type="ECO:0000313" key="1">
    <source>
        <dbReference type="EMBL" id="KKL73507.1"/>
    </source>
</evidence>
<dbReference type="EMBL" id="LAZR01024938">
    <property type="protein sequence ID" value="KKL73507.1"/>
    <property type="molecule type" value="Genomic_DNA"/>
</dbReference>
<protein>
    <submittedName>
        <fullName evidence="1">Uncharacterized protein</fullName>
    </submittedName>
</protein>
<dbReference type="AlphaFoldDB" id="A0A0F9HEJ2"/>
<proteinExistence type="predicted"/>
<name>A0A0F9HEJ2_9ZZZZ</name>
<comment type="caution">
    <text evidence="1">The sequence shown here is derived from an EMBL/GenBank/DDBJ whole genome shotgun (WGS) entry which is preliminary data.</text>
</comment>
<sequence length="62" mass="6642">MLITLKQAGGIWVSVHSGPGSDEVRDLFGTDTLPTPFTANLLGTVVQDAIRKLNPEHQVVLS</sequence>